<dbReference type="EMBL" id="JAHMUF010000002">
    <property type="protein sequence ID" value="KAG7195918.1"/>
    <property type="molecule type" value="Genomic_DNA"/>
</dbReference>
<evidence type="ECO:0000313" key="2">
    <source>
        <dbReference type="EMBL" id="KAG7195918.1"/>
    </source>
</evidence>
<feature type="region of interest" description="Disordered" evidence="1">
    <location>
        <begin position="285"/>
        <end position="319"/>
    </location>
</feature>
<protein>
    <submittedName>
        <fullName evidence="2">Uncharacterized protein</fullName>
    </submittedName>
</protein>
<feature type="compositionally biased region" description="Acidic residues" evidence="1">
    <location>
        <begin position="290"/>
        <end position="312"/>
    </location>
</feature>
<dbReference type="RefSeq" id="XP_043051463.1">
    <property type="nucleotide sequence ID" value="XM_043193075.1"/>
</dbReference>
<evidence type="ECO:0000256" key="1">
    <source>
        <dbReference type="SAM" id="MobiDB-lite"/>
    </source>
</evidence>
<feature type="compositionally biased region" description="Polar residues" evidence="1">
    <location>
        <begin position="19"/>
        <end position="44"/>
    </location>
</feature>
<accession>A0A9P8AKK4</accession>
<evidence type="ECO:0000313" key="3">
    <source>
        <dbReference type="Proteomes" id="UP000790833"/>
    </source>
</evidence>
<organism evidence="2 3">
    <name type="scientific">Scheffersomyces spartinae</name>
    <dbReference type="NCBI Taxonomy" id="45513"/>
    <lineage>
        <taxon>Eukaryota</taxon>
        <taxon>Fungi</taxon>
        <taxon>Dikarya</taxon>
        <taxon>Ascomycota</taxon>
        <taxon>Saccharomycotina</taxon>
        <taxon>Pichiomycetes</taxon>
        <taxon>Debaryomycetaceae</taxon>
        <taxon>Scheffersomyces</taxon>
    </lineage>
</organism>
<keyword evidence="3" id="KW-1185">Reference proteome</keyword>
<feature type="region of interest" description="Disordered" evidence="1">
    <location>
        <begin position="74"/>
        <end position="103"/>
    </location>
</feature>
<reference evidence="2" key="1">
    <citation type="submission" date="2021-03" db="EMBL/GenBank/DDBJ databases">
        <authorList>
            <person name="Palmer J.M."/>
        </authorList>
    </citation>
    <scope>NUCLEOTIDE SEQUENCE</scope>
    <source>
        <strain evidence="2">ARV_011</strain>
    </source>
</reference>
<comment type="caution">
    <text evidence="2">The sequence shown here is derived from an EMBL/GenBank/DDBJ whole genome shotgun (WGS) entry which is preliminary data.</text>
</comment>
<gene>
    <name evidence="2" type="ORF">KQ657_002304</name>
</gene>
<dbReference type="Proteomes" id="UP000790833">
    <property type="component" value="Unassembled WGS sequence"/>
</dbReference>
<sequence>MSNVPFTPCTPPRSKPQGLATTDTPPTNFSQFKTPQSHSKNKKNLTTYVAPSLKDLYQSNTALQKGMMAQSSTISSSGLTVPLMTPEKTPMKSPRRSKSASKDHISIELSPMRLFTKKSSTVGSGRYLTPLQKLFSIFDLQEVHNVPSLILDNEDDEDDDHIYNNPPKTPTKNLITDRVVEKWHNEHLAQIAEEIDDEEETEIYREQLPNPFVEKKTITIINPFNKKPVQMANPFNPTNGKQHCPRQQIDYSTHMELINPKTGARIVRELSESEKSIKPKKLDFSHLLNDDENENNINNDDDDDETTTDLDTPDTFTPDFKRRRMEFKVYEEGTP</sequence>
<name>A0A9P8AKK4_9ASCO</name>
<dbReference type="GeneID" id="66115678"/>
<feature type="region of interest" description="Disordered" evidence="1">
    <location>
        <begin position="1"/>
        <end position="44"/>
    </location>
</feature>
<dbReference type="OrthoDB" id="3997968at2759"/>
<proteinExistence type="predicted"/>
<dbReference type="AlphaFoldDB" id="A0A9P8AKK4"/>